<comment type="caution">
    <text evidence="1">The sequence shown here is derived from an EMBL/GenBank/DDBJ whole genome shotgun (WGS) entry which is preliminary data.</text>
</comment>
<reference evidence="1" key="1">
    <citation type="submission" date="2021-06" db="EMBL/GenBank/DDBJ databases">
        <authorList>
            <person name="Kallberg Y."/>
            <person name="Tangrot J."/>
            <person name="Rosling A."/>
        </authorList>
    </citation>
    <scope>NUCLEOTIDE SEQUENCE</scope>
    <source>
        <strain evidence="1">MA453B</strain>
    </source>
</reference>
<proteinExistence type="predicted"/>
<keyword evidence="2" id="KW-1185">Reference proteome</keyword>
<organism evidence="1 2">
    <name type="scientific">Dentiscutata erythropus</name>
    <dbReference type="NCBI Taxonomy" id="1348616"/>
    <lineage>
        <taxon>Eukaryota</taxon>
        <taxon>Fungi</taxon>
        <taxon>Fungi incertae sedis</taxon>
        <taxon>Mucoromycota</taxon>
        <taxon>Glomeromycotina</taxon>
        <taxon>Glomeromycetes</taxon>
        <taxon>Diversisporales</taxon>
        <taxon>Gigasporaceae</taxon>
        <taxon>Dentiscutata</taxon>
    </lineage>
</organism>
<accession>A0A9N9P002</accession>
<name>A0A9N9P002_9GLOM</name>
<evidence type="ECO:0000313" key="1">
    <source>
        <dbReference type="EMBL" id="CAG8776780.1"/>
    </source>
</evidence>
<evidence type="ECO:0000313" key="2">
    <source>
        <dbReference type="Proteomes" id="UP000789405"/>
    </source>
</evidence>
<dbReference type="Proteomes" id="UP000789405">
    <property type="component" value="Unassembled WGS sequence"/>
</dbReference>
<feature type="non-terminal residue" evidence="1">
    <location>
        <position position="1"/>
    </location>
</feature>
<protein>
    <submittedName>
        <fullName evidence="1">24616_t:CDS:1</fullName>
    </submittedName>
</protein>
<gene>
    <name evidence="1" type="ORF">DERYTH_LOCUS19228</name>
</gene>
<dbReference type="EMBL" id="CAJVPY010020724">
    <property type="protein sequence ID" value="CAG8776780.1"/>
    <property type="molecule type" value="Genomic_DNA"/>
</dbReference>
<sequence>ICFAEAAIVVSSFMEILDFCHFGTVFVEIQASSFRVVVSDFRLFVVSVTSFVEISGFRHLFGDIVCRDSSVILDFRPWSVSSTFF</sequence>
<dbReference type="AlphaFoldDB" id="A0A9N9P002"/>